<dbReference type="Proteomes" id="UP000886384">
    <property type="component" value="Unassembled WGS sequence"/>
</dbReference>
<protein>
    <submittedName>
        <fullName evidence="1">Uncharacterized protein</fullName>
    </submittedName>
</protein>
<dbReference type="AlphaFoldDB" id="A0A7C2AFN8"/>
<name>A0A7C2AFN8_9GAMM</name>
<comment type="caution">
    <text evidence="1">The sequence shown here is derived from an EMBL/GenBank/DDBJ whole genome shotgun (WGS) entry which is preliminary data.</text>
</comment>
<gene>
    <name evidence="1" type="ORF">ENI26_02025</name>
</gene>
<accession>A0A7C2AFN8</accession>
<organism evidence="1">
    <name type="scientific">Methylophaga aminisulfidivorans</name>
    <dbReference type="NCBI Taxonomy" id="230105"/>
    <lineage>
        <taxon>Bacteria</taxon>
        <taxon>Pseudomonadati</taxon>
        <taxon>Pseudomonadota</taxon>
        <taxon>Gammaproteobacteria</taxon>
        <taxon>Thiotrichales</taxon>
        <taxon>Piscirickettsiaceae</taxon>
        <taxon>Methylophaga</taxon>
    </lineage>
</organism>
<reference evidence="1" key="1">
    <citation type="journal article" date="2020" name="mSystems">
        <title>Genome- and Community-Level Interaction Insights into Carbon Utilization and Element Cycling Functions of Hydrothermarchaeota in Hydrothermal Sediment.</title>
        <authorList>
            <person name="Zhou Z."/>
            <person name="Liu Y."/>
            <person name="Xu W."/>
            <person name="Pan J."/>
            <person name="Luo Z.H."/>
            <person name="Li M."/>
        </authorList>
    </citation>
    <scope>NUCLEOTIDE SEQUENCE [LARGE SCALE GENOMIC DNA]</scope>
    <source>
        <strain evidence="1">HyVt-380</strain>
    </source>
</reference>
<evidence type="ECO:0000313" key="1">
    <source>
        <dbReference type="EMBL" id="HEC73131.1"/>
    </source>
</evidence>
<sequence>MNGKGSKRRPQQVDDALVAENWTRAFGKKASYEEAPTLNDEMQQHQDKHLPWFLKEQAE</sequence>
<proteinExistence type="predicted"/>
<dbReference type="EMBL" id="DRHY01000046">
    <property type="protein sequence ID" value="HEC73131.1"/>
    <property type="molecule type" value="Genomic_DNA"/>
</dbReference>